<evidence type="ECO:0000256" key="3">
    <source>
        <dbReference type="ARBA" id="ARBA00021321"/>
    </source>
</evidence>
<evidence type="ECO:0000256" key="1">
    <source>
        <dbReference type="ARBA" id="ARBA00004604"/>
    </source>
</evidence>
<dbReference type="GO" id="GO:0030686">
    <property type="term" value="C:90S preribosome"/>
    <property type="evidence" value="ECO:0007669"/>
    <property type="project" value="InterPro"/>
</dbReference>
<comment type="similarity">
    <text evidence="2">Belongs to the SLX9 family.</text>
</comment>
<dbReference type="GO" id="GO:0030688">
    <property type="term" value="C:preribosome, small subunit precursor"/>
    <property type="evidence" value="ECO:0007669"/>
    <property type="project" value="InterPro"/>
</dbReference>
<dbReference type="VEuPathDB" id="FungiDB:UMAG_00349"/>
<dbReference type="InParanoid" id="A0A0D1CG04"/>
<dbReference type="InterPro" id="IPR028160">
    <property type="entry name" value="Slx9-like"/>
</dbReference>
<comment type="subcellular location">
    <subcellularLocation>
        <location evidence="1">Nucleus</location>
        <location evidence="1">Nucleolus</location>
    </subcellularLocation>
</comment>
<sequence>MVRADQGIQGRSAPRAKSGSSATAAIRARSSASAPKLAAQPTQITKAAKRAMKRAELVCKVNGTSRTSLLNLEPPNAKMSKSALRRQKRKQNQHLAGNTTGLKDLADAVDELAHHVQNDDHHAHHSLHMHNREHLDDVHPQTSSDNIRSSSTYPLVRAQLARTDATVTEKARKKALSLEMQRQNLILSDPAYTKNPFAALRLHAQNTLAFDTRSASIKR</sequence>
<feature type="compositionally biased region" description="Low complexity" evidence="5">
    <location>
        <begin position="18"/>
        <end position="34"/>
    </location>
</feature>
<accession>A0A0D1CG04</accession>
<dbReference type="OrthoDB" id="18703at2759"/>
<feature type="region of interest" description="Disordered" evidence="5">
    <location>
        <begin position="1"/>
        <end position="41"/>
    </location>
</feature>
<dbReference type="GeneID" id="23561676"/>
<dbReference type="GO" id="GO:0000462">
    <property type="term" value="P:maturation of SSU-rRNA from tricistronic rRNA transcript (SSU-rRNA, 5.8S rRNA, LSU-rRNA)"/>
    <property type="evidence" value="ECO:0007669"/>
    <property type="project" value="InterPro"/>
</dbReference>
<name>A0A0D1CG04_MYCMD</name>
<evidence type="ECO:0000256" key="4">
    <source>
        <dbReference type="ARBA" id="ARBA00023242"/>
    </source>
</evidence>
<dbReference type="STRING" id="237631.A0A0D1CG04"/>
<protein>
    <recommendedName>
        <fullName evidence="3">Ribosome biogenesis protein SLX9</fullName>
    </recommendedName>
</protein>
<keyword evidence="4" id="KW-0539">Nucleus</keyword>
<dbReference type="RefSeq" id="XP_011386243.1">
    <property type="nucleotide sequence ID" value="XM_011387941.1"/>
</dbReference>
<keyword evidence="7" id="KW-1185">Reference proteome</keyword>
<reference evidence="6 7" key="1">
    <citation type="journal article" date="2006" name="Nature">
        <title>Insights from the genome of the biotrophic fungal plant pathogen Ustilago maydis.</title>
        <authorList>
            <person name="Kamper J."/>
            <person name="Kahmann R."/>
            <person name="Bolker M."/>
            <person name="Ma L.J."/>
            <person name="Brefort T."/>
            <person name="Saville B.J."/>
            <person name="Banuett F."/>
            <person name="Kronstad J.W."/>
            <person name="Gold S.E."/>
            <person name="Muller O."/>
            <person name="Perlin M.H."/>
            <person name="Wosten H.A."/>
            <person name="de Vries R."/>
            <person name="Ruiz-Herrera J."/>
            <person name="Reynaga-Pena C.G."/>
            <person name="Snetselaar K."/>
            <person name="McCann M."/>
            <person name="Perez-Martin J."/>
            <person name="Feldbrugge M."/>
            <person name="Basse C.W."/>
            <person name="Steinberg G."/>
            <person name="Ibeas J.I."/>
            <person name="Holloman W."/>
            <person name="Guzman P."/>
            <person name="Farman M."/>
            <person name="Stajich J.E."/>
            <person name="Sentandreu R."/>
            <person name="Gonzalez-Prieto J.M."/>
            <person name="Kennell J.C."/>
            <person name="Molina L."/>
            <person name="Schirawski J."/>
            <person name="Mendoza-Mendoza A."/>
            <person name="Greilinger D."/>
            <person name="Munch K."/>
            <person name="Rossel N."/>
            <person name="Scherer M."/>
            <person name="Vranes M."/>
            <person name="Ladendorf O."/>
            <person name="Vincon V."/>
            <person name="Fuchs U."/>
            <person name="Sandrock B."/>
            <person name="Meng S."/>
            <person name="Ho E.C."/>
            <person name="Cahill M.J."/>
            <person name="Boyce K.J."/>
            <person name="Klose J."/>
            <person name="Klosterman S.J."/>
            <person name="Deelstra H.J."/>
            <person name="Ortiz-Castellanos L."/>
            <person name="Li W."/>
            <person name="Sanchez-Alonso P."/>
            <person name="Schreier P.H."/>
            <person name="Hauser-Hahn I."/>
            <person name="Vaupel M."/>
            <person name="Koopmann E."/>
            <person name="Friedrich G."/>
            <person name="Voss H."/>
            <person name="Schluter T."/>
            <person name="Margolis J."/>
            <person name="Platt D."/>
            <person name="Swimmer C."/>
            <person name="Gnirke A."/>
            <person name="Chen F."/>
            <person name="Vysotskaia V."/>
            <person name="Mannhaupt G."/>
            <person name="Guldener U."/>
            <person name="Munsterkotter M."/>
            <person name="Haase D."/>
            <person name="Oesterheld M."/>
            <person name="Mewes H.W."/>
            <person name="Mauceli E.W."/>
            <person name="DeCaprio D."/>
            <person name="Wade C.M."/>
            <person name="Butler J."/>
            <person name="Young S."/>
            <person name="Jaffe D.B."/>
            <person name="Calvo S."/>
            <person name="Nusbaum C."/>
            <person name="Galagan J."/>
            <person name="Birren B.W."/>
        </authorList>
    </citation>
    <scope>NUCLEOTIDE SEQUENCE [LARGE SCALE GENOMIC DNA]</scope>
    <source>
        <strain evidence="7">DSM 14603 / FGSC 9021 / UM521</strain>
    </source>
</reference>
<dbReference type="EMBL" id="CM003140">
    <property type="protein sequence ID" value="KIS71922.1"/>
    <property type="molecule type" value="Genomic_DNA"/>
</dbReference>
<dbReference type="Proteomes" id="UP000000561">
    <property type="component" value="Chromosome 1"/>
</dbReference>
<evidence type="ECO:0000256" key="5">
    <source>
        <dbReference type="SAM" id="MobiDB-lite"/>
    </source>
</evidence>
<evidence type="ECO:0000313" key="7">
    <source>
        <dbReference type="Proteomes" id="UP000000561"/>
    </source>
</evidence>
<gene>
    <name evidence="6" type="ORF">UMAG_00349</name>
</gene>
<organism evidence="6 7">
    <name type="scientific">Mycosarcoma maydis</name>
    <name type="common">Corn smut fungus</name>
    <name type="synonym">Ustilago maydis</name>
    <dbReference type="NCBI Taxonomy" id="5270"/>
    <lineage>
        <taxon>Eukaryota</taxon>
        <taxon>Fungi</taxon>
        <taxon>Dikarya</taxon>
        <taxon>Basidiomycota</taxon>
        <taxon>Ustilaginomycotina</taxon>
        <taxon>Ustilaginomycetes</taxon>
        <taxon>Ustilaginales</taxon>
        <taxon>Ustilaginaceae</taxon>
        <taxon>Mycosarcoma</taxon>
    </lineage>
</organism>
<evidence type="ECO:0000313" key="6">
    <source>
        <dbReference type="EMBL" id="KIS71922.1"/>
    </source>
</evidence>
<dbReference type="Pfam" id="PF15341">
    <property type="entry name" value="SLX9"/>
    <property type="match status" value="1"/>
</dbReference>
<dbReference type="KEGG" id="uma:UMAG_00349"/>
<dbReference type="AlphaFoldDB" id="A0A0D1CG04"/>
<dbReference type="GO" id="GO:0005730">
    <property type="term" value="C:nucleolus"/>
    <property type="evidence" value="ECO:0007669"/>
    <property type="project" value="UniProtKB-SubCell"/>
</dbReference>
<proteinExistence type="inferred from homology"/>
<evidence type="ECO:0000256" key="2">
    <source>
        <dbReference type="ARBA" id="ARBA00011022"/>
    </source>
</evidence>